<comment type="caution">
    <text evidence="1">The sequence shown here is derived from an EMBL/GenBank/DDBJ whole genome shotgun (WGS) entry which is preliminary data.</text>
</comment>
<dbReference type="EMBL" id="JASOLY010000003">
    <property type="protein sequence ID" value="MDK6867936.1"/>
    <property type="molecule type" value="Genomic_DNA"/>
</dbReference>
<evidence type="ECO:0000313" key="1">
    <source>
        <dbReference type="EMBL" id="MDK6867936.1"/>
    </source>
</evidence>
<name>A0AAW6XPP0_9LACO</name>
<dbReference type="GO" id="GO:0015031">
    <property type="term" value="P:protein transport"/>
    <property type="evidence" value="ECO:0007669"/>
    <property type="project" value="InterPro"/>
</dbReference>
<gene>
    <name evidence="1" type="primary">asp2</name>
    <name evidence="1" type="ORF">QP354_02435</name>
</gene>
<evidence type="ECO:0000313" key="2">
    <source>
        <dbReference type="Proteomes" id="UP001232113"/>
    </source>
</evidence>
<dbReference type="InterPro" id="IPR029058">
    <property type="entry name" value="AB_hydrolase_fold"/>
</dbReference>
<dbReference type="RefSeq" id="WP_144841952.1">
    <property type="nucleotide sequence ID" value="NZ_JASOLY010000003.1"/>
</dbReference>
<protein>
    <submittedName>
        <fullName evidence="1">Accessory Sec system protein Asp2</fullName>
    </submittedName>
</protein>
<sequence length="515" mass="59178">MRVLQLGSIDWSKKYELTKNLEWHFNDFPPIEKVDEKDPKKKKIEIKNYDVILITGPTNLTKKNWADLKGLVPPYQVLYLPKVLEIADNEESYFLKSIAAQEITEDPQYLINKLEERYFVGQTGMRVAAVNFKLNDRQVHSFEYLGHGELKLNLDTNNEWINLGVYKTGIYIDPGKRINFWLTMKNKNFQVRMRIFIQNPGSDGDVKDQVVIDLTKFQKDEYFSQLEVLEYYRNATISLEVKGSGELTIGTLHARWGRDGAGDFISGGKRIVDPATREDIAYYFNPGDLKPPLNVYFSGAREREGFEGYFLMKRLNAPMLLFTDMRLAVGGFYDDAEGYFGKKIIEVIKQTLKKLGFDSSQLVMTGISMGTYPAIKYGAKLKPYAINVAKPLLNLGYIARRAALDRPGGFDTIFDVDGAINRSLSFEKLKELDQKTMNELGQSDLSKTRLFVAYMKNDDYDDHAVAELKKSPAVRNAIQFSIKGFDGRHNDDPAVNYWFIYRLYEIMGNFGRKYE</sequence>
<dbReference type="Proteomes" id="UP001232113">
    <property type="component" value="Unassembled WGS sequence"/>
</dbReference>
<accession>A0AAW6XPP0</accession>
<proteinExistence type="predicted"/>
<dbReference type="NCBIfam" id="TIGR03712">
    <property type="entry name" value="acc_sec_asp2"/>
    <property type="match status" value="1"/>
</dbReference>
<dbReference type="SUPFAM" id="SSF53474">
    <property type="entry name" value="alpha/beta-Hydrolases"/>
    <property type="match status" value="1"/>
</dbReference>
<dbReference type="InterPro" id="IPR022267">
    <property type="entry name" value="Asp2"/>
</dbReference>
<dbReference type="AlphaFoldDB" id="A0AAW6XPP0"/>
<organism evidence="1 2">
    <name type="scientific">Lactobacillus paragasseri</name>
    <dbReference type="NCBI Taxonomy" id="2107999"/>
    <lineage>
        <taxon>Bacteria</taxon>
        <taxon>Bacillati</taxon>
        <taxon>Bacillota</taxon>
        <taxon>Bacilli</taxon>
        <taxon>Lactobacillales</taxon>
        <taxon>Lactobacillaceae</taxon>
        <taxon>Lactobacillus</taxon>
    </lineage>
</organism>
<dbReference type="Pfam" id="PF16929">
    <property type="entry name" value="Asp2"/>
    <property type="match status" value="1"/>
</dbReference>
<reference evidence="1" key="1">
    <citation type="submission" date="2023-05" db="EMBL/GenBank/DDBJ databases">
        <title>Cataloging the Phylogenetic Diversity of Human Bladder Bacteria.</title>
        <authorList>
            <person name="Du J."/>
        </authorList>
    </citation>
    <scope>NUCLEOTIDE SEQUENCE</scope>
    <source>
        <strain evidence="1">UMB6975B</strain>
    </source>
</reference>